<comment type="caution">
    <text evidence="2">The sequence shown here is derived from an EMBL/GenBank/DDBJ whole genome shotgun (WGS) entry which is preliminary data.</text>
</comment>
<keyword evidence="1" id="KW-0712">Selenocysteine</keyword>
<evidence type="ECO:0000313" key="3">
    <source>
        <dbReference type="Proteomes" id="UP001159405"/>
    </source>
</evidence>
<keyword evidence="1" id="KW-0893">Thyroid hormones biosynthesis</keyword>
<organism evidence="2 3">
    <name type="scientific">Porites lobata</name>
    <dbReference type="NCBI Taxonomy" id="104759"/>
    <lineage>
        <taxon>Eukaryota</taxon>
        <taxon>Metazoa</taxon>
        <taxon>Cnidaria</taxon>
        <taxon>Anthozoa</taxon>
        <taxon>Hexacorallia</taxon>
        <taxon>Scleractinia</taxon>
        <taxon>Fungiina</taxon>
        <taxon>Poritidae</taxon>
        <taxon>Porites</taxon>
    </lineage>
</organism>
<comment type="similarity">
    <text evidence="1">Belongs to the iodothyronine deiodinase family.</text>
</comment>
<dbReference type="Proteomes" id="UP001159405">
    <property type="component" value="Unassembled WGS sequence"/>
</dbReference>
<protein>
    <recommendedName>
        <fullName evidence="1">Iodothyronine deiodinase</fullName>
    </recommendedName>
</protein>
<keyword evidence="1" id="KW-0560">Oxidoreductase</keyword>
<dbReference type="PANTHER" id="PTHR11781">
    <property type="entry name" value="IODOTHYRONINE DEIODINASE"/>
    <property type="match status" value="1"/>
</dbReference>
<name>A0ABN8N4B1_9CNID</name>
<evidence type="ECO:0000313" key="2">
    <source>
        <dbReference type="EMBL" id="CAH3042743.1"/>
    </source>
</evidence>
<accession>A0ABN8N4B1</accession>
<dbReference type="Pfam" id="PF00837">
    <property type="entry name" value="T4_deiodinase"/>
    <property type="match status" value="4"/>
</dbReference>
<dbReference type="EMBL" id="CALNXK010000010">
    <property type="protein sequence ID" value="CAH3042743.1"/>
    <property type="molecule type" value="Genomic_DNA"/>
</dbReference>
<sequence>MLAAVLKIFLGDLNKIAVLGSSAPNCKLVTTDEKPCKLLDFARGTRPLIVNFGNVADFVIVYICEAHPTDEWRWNNNVEILQHRTLQDRCQAAEMLKKSSGCSTPILVDTMDDEATEAYGAYPERLFIIQDRKIVYEGGTGPHNYKLGEFCQLAIVATMRLLAELLQSVLVGLTVVKCTVLVGLLRIASSLPFLKERLQEFEEQHLLVPYQNFWDDYGGKQMLAAVLKIFLGDLNKTAVLGSSAPNCKLVTTDETSCKLLDFARGTRPLIGFQDVADFVIVYICEAHPTDEWRWNNNVEILQHRTLQERCQAAEMLKKSSGCSTPILVDTMDNEATEAYGAYPERLFIIQDRKIVYEGGTGPYNYKLWEVKKWLEVYKASR</sequence>
<evidence type="ECO:0000256" key="1">
    <source>
        <dbReference type="RuleBase" id="RU000676"/>
    </source>
</evidence>
<reference evidence="2 3" key="1">
    <citation type="submission" date="2022-05" db="EMBL/GenBank/DDBJ databases">
        <authorList>
            <consortium name="Genoscope - CEA"/>
            <person name="William W."/>
        </authorList>
    </citation>
    <scope>NUCLEOTIDE SEQUENCE [LARGE SCALE GENOMIC DNA]</scope>
</reference>
<comment type="function">
    <text evidence="1">Responsible for the deiodination of T4 (3,5,3',5'-tetraiodothyronine).</text>
</comment>
<gene>
    <name evidence="2" type="ORF">PLOB_00001098</name>
</gene>
<dbReference type="PANTHER" id="PTHR11781:SF22">
    <property type="entry name" value="TYPE I IODOTHYRONINE DEIODINASE"/>
    <property type="match status" value="1"/>
</dbReference>
<proteinExistence type="inferred from homology"/>
<dbReference type="InterPro" id="IPR000643">
    <property type="entry name" value="Iodothyronine_deiodinase"/>
</dbReference>
<dbReference type="Gene3D" id="3.40.30.10">
    <property type="entry name" value="Glutaredoxin"/>
    <property type="match status" value="2"/>
</dbReference>
<keyword evidence="3" id="KW-1185">Reference proteome</keyword>